<protein>
    <submittedName>
        <fullName evidence="1">Uncharacterized protein</fullName>
    </submittedName>
</protein>
<dbReference type="EMBL" id="CYZV01000037">
    <property type="protein sequence ID" value="CUO65116.1"/>
    <property type="molecule type" value="Genomic_DNA"/>
</dbReference>
<dbReference type="RefSeq" id="WP_055277640.1">
    <property type="nucleotide sequence ID" value="NZ_CYYT01000003.1"/>
</dbReference>
<gene>
    <name evidence="1" type="ORF">ERS852470_02956</name>
</gene>
<dbReference type="OrthoDB" id="1934749at2"/>
<dbReference type="Proteomes" id="UP000095558">
    <property type="component" value="Unassembled WGS sequence"/>
</dbReference>
<organism evidence="1 2">
    <name type="scientific">Clostridium disporicum</name>
    <dbReference type="NCBI Taxonomy" id="84024"/>
    <lineage>
        <taxon>Bacteria</taxon>
        <taxon>Bacillati</taxon>
        <taxon>Bacillota</taxon>
        <taxon>Clostridia</taxon>
        <taxon>Eubacteriales</taxon>
        <taxon>Clostridiaceae</taxon>
        <taxon>Clostridium</taxon>
    </lineage>
</organism>
<evidence type="ECO:0000313" key="1">
    <source>
        <dbReference type="EMBL" id="CUO65116.1"/>
    </source>
</evidence>
<dbReference type="AlphaFoldDB" id="A0A173YS73"/>
<evidence type="ECO:0000313" key="2">
    <source>
        <dbReference type="Proteomes" id="UP000095558"/>
    </source>
</evidence>
<reference evidence="1 2" key="1">
    <citation type="submission" date="2015-09" db="EMBL/GenBank/DDBJ databases">
        <authorList>
            <consortium name="Pathogen Informatics"/>
        </authorList>
    </citation>
    <scope>NUCLEOTIDE SEQUENCE [LARGE SCALE GENOMIC DNA]</scope>
    <source>
        <strain evidence="1 2">2789STDY5834855</strain>
    </source>
</reference>
<name>A0A173YS73_9CLOT</name>
<accession>A0A173YS73</accession>
<proteinExistence type="predicted"/>
<sequence>MNLVKKVKEFKINGQDYIMTFDMRSIPVYKELTGNSFLQSSAKLGQFDDEITLGFMGATIRKKEKPNEPIGKTIYEMDILYLLLNHAWDVIEIVTSSMPQSNGAVKTGKK</sequence>